<dbReference type="InterPro" id="IPR046335">
    <property type="entry name" value="LacI/GalR-like_sensor"/>
</dbReference>
<evidence type="ECO:0000313" key="5">
    <source>
        <dbReference type="Proteomes" id="UP000254047"/>
    </source>
</evidence>
<dbReference type="CDD" id="cd01392">
    <property type="entry name" value="HTH_LacI"/>
    <property type="match status" value="1"/>
</dbReference>
<evidence type="ECO:0000256" key="2">
    <source>
        <dbReference type="ARBA" id="ARBA00023125"/>
    </source>
</evidence>
<keyword evidence="1" id="KW-0805">Transcription regulation</keyword>
<gene>
    <name evidence="4" type="primary">malR</name>
    <name evidence="4" type="ORF">NCTC13830_01563</name>
</gene>
<organism evidence="4 5">
    <name type="scientific">Staphylococcus petrasii</name>
    <dbReference type="NCBI Taxonomy" id="1276936"/>
    <lineage>
        <taxon>Bacteria</taxon>
        <taxon>Bacillati</taxon>
        <taxon>Bacillota</taxon>
        <taxon>Bacilli</taxon>
        <taxon>Bacillales</taxon>
        <taxon>Staphylococcaceae</taxon>
        <taxon>Staphylococcus</taxon>
    </lineage>
</organism>
<dbReference type="InterPro" id="IPR000843">
    <property type="entry name" value="HTH_LacI"/>
</dbReference>
<dbReference type="PROSITE" id="PS50932">
    <property type="entry name" value="HTH_LACI_2"/>
    <property type="match status" value="1"/>
</dbReference>
<dbReference type="PANTHER" id="PTHR30146">
    <property type="entry name" value="LACI-RELATED TRANSCRIPTIONAL REPRESSOR"/>
    <property type="match status" value="1"/>
</dbReference>
<protein>
    <submittedName>
        <fullName evidence="4">Transcriptional regulator</fullName>
    </submittedName>
</protein>
<dbReference type="Proteomes" id="UP000254047">
    <property type="component" value="Unassembled WGS sequence"/>
</dbReference>
<keyword evidence="3" id="KW-0804">Transcription</keyword>
<dbReference type="GO" id="GO:0000976">
    <property type="term" value="F:transcription cis-regulatory region binding"/>
    <property type="evidence" value="ECO:0007669"/>
    <property type="project" value="TreeGrafter"/>
</dbReference>
<sequence length="342" mass="38839">MRTTIKDVASEANVSISTVSRVIRNNPKITEATANKVREAMDKLGYIPNQAARTLITNKTLTIGLIIKSSSSDVRQNPFNSDVLNGIHQECNRHGYSTKMTVSEHSNELFTEVKQMVQSRSLDGFILLYSKENDEIERLLHEHSLPYIVVGKPLNYDDVIHIDNDNINASQRLTKYLYDLGHRHILFLKEPGNFAVTNDRELGFRNICEEFNIHYAVEEVESRHSIHKIVERYCIEDHSLKPTVMITSDAMLNLQVLSVLYDYNLHIPDTIQTCTFNTSFLTENAAPPQTSVCINPDLLGKEAGATIINLLKSLPVSFSEKEIETHLEIRQSTKKLAKENEE</sequence>
<dbReference type="PANTHER" id="PTHR30146:SF109">
    <property type="entry name" value="HTH-TYPE TRANSCRIPTIONAL REGULATOR GALS"/>
    <property type="match status" value="1"/>
</dbReference>
<dbReference type="SMART" id="SM00354">
    <property type="entry name" value="HTH_LACI"/>
    <property type="match status" value="1"/>
</dbReference>
<dbReference type="Pfam" id="PF00356">
    <property type="entry name" value="LacI"/>
    <property type="match status" value="1"/>
</dbReference>
<dbReference type="CDD" id="cd06294">
    <property type="entry name" value="PBP1_MalR-like"/>
    <property type="match status" value="1"/>
</dbReference>
<dbReference type="OrthoDB" id="43195at2"/>
<dbReference type="InterPro" id="IPR010982">
    <property type="entry name" value="Lambda_DNA-bd_dom_sf"/>
</dbReference>
<evidence type="ECO:0000313" key="4">
    <source>
        <dbReference type="EMBL" id="SUM44168.1"/>
    </source>
</evidence>
<dbReference type="Gene3D" id="3.40.50.2300">
    <property type="match status" value="2"/>
</dbReference>
<dbReference type="EMBL" id="UHDO01000001">
    <property type="protein sequence ID" value="SUM44168.1"/>
    <property type="molecule type" value="Genomic_DNA"/>
</dbReference>
<dbReference type="SUPFAM" id="SSF53822">
    <property type="entry name" value="Periplasmic binding protein-like I"/>
    <property type="match status" value="1"/>
</dbReference>
<evidence type="ECO:0000256" key="3">
    <source>
        <dbReference type="ARBA" id="ARBA00023163"/>
    </source>
</evidence>
<dbReference type="GO" id="GO:0003700">
    <property type="term" value="F:DNA-binding transcription factor activity"/>
    <property type="evidence" value="ECO:0007669"/>
    <property type="project" value="TreeGrafter"/>
</dbReference>
<dbReference type="Gene3D" id="1.10.260.40">
    <property type="entry name" value="lambda repressor-like DNA-binding domains"/>
    <property type="match status" value="1"/>
</dbReference>
<dbReference type="PROSITE" id="PS00356">
    <property type="entry name" value="HTH_LACI_1"/>
    <property type="match status" value="1"/>
</dbReference>
<dbReference type="Pfam" id="PF13377">
    <property type="entry name" value="Peripla_BP_3"/>
    <property type="match status" value="1"/>
</dbReference>
<dbReference type="AlphaFoldDB" id="A0A380G1P9"/>
<dbReference type="SUPFAM" id="SSF47413">
    <property type="entry name" value="lambda repressor-like DNA-binding domains"/>
    <property type="match status" value="1"/>
</dbReference>
<dbReference type="RefSeq" id="WP_103297773.1">
    <property type="nucleotide sequence ID" value="NZ_PPQT01000032.1"/>
</dbReference>
<name>A0A380G1P9_9STAP</name>
<proteinExistence type="predicted"/>
<keyword evidence="2" id="KW-0238">DNA-binding</keyword>
<reference evidence="4 5" key="1">
    <citation type="submission" date="2018-06" db="EMBL/GenBank/DDBJ databases">
        <authorList>
            <consortium name="Pathogen Informatics"/>
            <person name="Doyle S."/>
        </authorList>
    </citation>
    <scope>NUCLEOTIDE SEQUENCE [LARGE SCALE GENOMIC DNA]</scope>
    <source>
        <strain evidence="4 5">NCTC13830</strain>
    </source>
</reference>
<accession>A0A380G1P9</accession>
<dbReference type="InterPro" id="IPR028082">
    <property type="entry name" value="Peripla_BP_I"/>
</dbReference>
<evidence type="ECO:0000256" key="1">
    <source>
        <dbReference type="ARBA" id="ARBA00023015"/>
    </source>
</evidence>